<dbReference type="AlphaFoldDB" id="A0A923HEV3"/>
<dbReference type="Pfam" id="PF06764">
    <property type="entry name" value="DUF1223"/>
    <property type="match status" value="1"/>
</dbReference>
<accession>A0A923HEV3</accession>
<proteinExistence type="predicted"/>
<protein>
    <submittedName>
        <fullName evidence="2">DUF1223 domain-containing protein</fullName>
    </submittedName>
</protein>
<dbReference type="SUPFAM" id="SSF52833">
    <property type="entry name" value="Thioredoxin-like"/>
    <property type="match status" value="1"/>
</dbReference>
<dbReference type="InterPro" id="IPR010634">
    <property type="entry name" value="DUF1223"/>
</dbReference>
<evidence type="ECO:0000313" key="2">
    <source>
        <dbReference type="EMBL" id="MBC3863257.1"/>
    </source>
</evidence>
<dbReference type="InterPro" id="IPR036249">
    <property type="entry name" value="Thioredoxin-like_sf"/>
</dbReference>
<gene>
    <name evidence="2" type="ORF">H8K32_14210</name>
</gene>
<dbReference type="PANTHER" id="PTHR36057">
    <property type="match status" value="1"/>
</dbReference>
<keyword evidence="3" id="KW-1185">Reference proteome</keyword>
<evidence type="ECO:0000256" key="1">
    <source>
        <dbReference type="SAM" id="SignalP"/>
    </source>
</evidence>
<sequence>MKLPIATFCLLASCISTGNAIELCSRSSPTHTVALLELYTSEGCSSCPPADKFLQNVAQNAGLHPDQVIPLALHVDYWDYIGWKDPFAKRLFTERQQELSAYVHSRTVYTPEFFINGKEFRNWNSGLTSELEKIKQQAALASIKLRQTGISNDKISIEIDSNSSQSGELHVALLENGLSSKVSAGENQGITLRHDAVARVWIDPIAVVASTPKKTTMTVNIPANANRQHLSLVAFIQNQQGNILQAVELTVCL</sequence>
<comment type="caution">
    <text evidence="2">The sequence shown here is derived from an EMBL/GenBank/DDBJ whole genome shotgun (WGS) entry which is preliminary data.</text>
</comment>
<dbReference type="RefSeq" id="WP_186913198.1">
    <property type="nucleotide sequence ID" value="NZ_JACOFV010000013.1"/>
</dbReference>
<dbReference type="PANTHER" id="PTHR36057:SF1">
    <property type="entry name" value="LIPOPROTEIN LIPID ATTACHMENT SITE-LIKE PROTEIN, PUTATIVE (DUF1223)-RELATED"/>
    <property type="match status" value="1"/>
</dbReference>
<dbReference type="EMBL" id="JACOFV010000013">
    <property type="protein sequence ID" value="MBC3863257.1"/>
    <property type="molecule type" value="Genomic_DNA"/>
</dbReference>
<feature type="signal peptide" evidence="1">
    <location>
        <begin position="1"/>
        <end position="20"/>
    </location>
</feature>
<dbReference type="Proteomes" id="UP000634011">
    <property type="component" value="Unassembled WGS sequence"/>
</dbReference>
<name>A0A923HEV3_9BURK</name>
<dbReference type="Gene3D" id="2.60.40.10">
    <property type="entry name" value="Immunoglobulins"/>
    <property type="match status" value="1"/>
</dbReference>
<feature type="chain" id="PRO_5037113505" evidence="1">
    <location>
        <begin position="21"/>
        <end position="253"/>
    </location>
</feature>
<reference evidence="2" key="1">
    <citation type="submission" date="2020-08" db="EMBL/GenBank/DDBJ databases">
        <title>Novel species isolated from subtropical streams in China.</title>
        <authorList>
            <person name="Lu H."/>
        </authorList>
    </citation>
    <scope>NUCLEOTIDE SEQUENCE</scope>
    <source>
        <strain evidence="2">KACC 12607</strain>
    </source>
</reference>
<organism evidence="2 3">
    <name type="scientific">Undibacterium jejuense</name>
    <dbReference type="NCBI Taxonomy" id="1344949"/>
    <lineage>
        <taxon>Bacteria</taxon>
        <taxon>Pseudomonadati</taxon>
        <taxon>Pseudomonadota</taxon>
        <taxon>Betaproteobacteria</taxon>
        <taxon>Burkholderiales</taxon>
        <taxon>Oxalobacteraceae</taxon>
        <taxon>Undibacterium</taxon>
    </lineage>
</organism>
<dbReference type="InterPro" id="IPR013783">
    <property type="entry name" value="Ig-like_fold"/>
</dbReference>
<evidence type="ECO:0000313" key="3">
    <source>
        <dbReference type="Proteomes" id="UP000634011"/>
    </source>
</evidence>
<keyword evidence="1" id="KW-0732">Signal</keyword>